<evidence type="ECO:0000313" key="2">
    <source>
        <dbReference type="EMBL" id="KAK8052878.1"/>
    </source>
</evidence>
<reference evidence="2 3" key="1">
    <citation type="submission" date="2023-01" db="EMBL/GenBank/DDBJ databases">
        <title>Analysis of 21 Apiospora genomes using comparative genomics revels a genus with tremendous synthesis potential of carbohydrate active enzymes and secondary metabolites.</title>
        <authorList>
            <person name="Sorensen T."/>
        </authorList>
    </citation>
    <scope>NUCLEOTIDE SEQUENCE [LARGE SCALE GENOMIC DNA]</scope>
    <source>
        <strain evidence="2 3">CBS 83171</strain>
    </source>
</reference>
<comment type="caution">
    <text evidence="2">The sequence shown here is derived from an EMBL/GenBank/DDBJ whole genome shotgun (WGS) entry which is preliminary data.</text>
</comment>
<sequence>MAGRVPRGKWASQADWDQHRPVITQLYIEEGKPLKEVIDILENDYDFKATAKMYKVSCSSLFSRANTDFLYLCSDQNVCRDRFKQWSLYKYNSMGPSESAHRRSLVQRRGRPAQVEETRQPIPLKTDQYLVSGPLSSGYTAADACVKVESASGFPVFSKRLGQTFDNTAAYSRPRLLSSPDATTLTEVFLRLSNQFMTRNAELQVGYTWERTIPWWGELESAARLLDSQHYQEGLRLLGICFDKLVPMLQEPEPALIPAIYMCILRLPPDLKRPFISYVAKLAAIKLPKGHPLTLMWNKLGESETRDLERNAYYAITTHFDLVDNSPYKSRIDGKLIAGRTLDMFDFIRDKDHNLYSNTEEIIARSLRAMQDLEKQGRMDAVVTLRTGLGYLHWRHKRYEEAKAFAIETLQWRQTLPPKERMAWPTYHPLRILCLIELDVGTWDNYKKFSHEYIQLCYNGEGPEHHRTRTALLECQKAYRERGLDKEADELPGIFYANWSNSQVDE</sequence>
<dbReference type="InterPro" id="IPR025676">
    <property type="entry name" value="Clr5_dom"/>
</dbReference>
<dbReference type="EMBL" id="JAQQWM010000008">
    <property type="protein sequence ID" value="KAK8052878.1"/>
    <property type="molecule type" value="Genomic_DNA"/>
</dbReference>
<dbReference type="PANTHER" id="PTHR38788">
    <property type="entry name" value="CLR5 DOMAIN-CONTAINING PROTEIN"/>
    <property type="match status" value="1"/>
</dbReference>
<name>A0ABR1U4K2_9PEZI</name>
<accession>A0ABR1U4K2</accession>
<evidence type="ECO:0000259" key="1">
    <source>
        <dbReference type="Pfam" id="PF14420"/>
    </source>
</evidence>
<gene>
    <name evidence="2" type="ORF">PG996_012179</name>
</gene>
<dbReference type="Pfam" id="PF14420">
    <property type="entry name" value="Clr5"/>
    <property type="match status" value="1"/>
</dbReference>
<keyword evidence="3" id="KW-1185">Reference proteome</keyword>
<evidence type="ECO:0000313" key="3">
    <source>
        <dbReference type="Proteomes" id="UP001446871"/>
    </source>
</evidence>
<feature type="domain" description="Clr5" evidence="1">
    <location>
        <begin position="13"/>
        <end position="55"/>
    </location>
</feature>
<dbReference type="Proteomes" id="UP001446871">
    <property type="component" value="Unassembled WGS sequence"/>
</dbReference>
<proteinExistence type="predicted"/>
<protein>
    <recommendedName>
        <fullName evidence="1">Clr5 domain-containing protein</fullName>
    </recommendedName>
</protein>
<dbReference type="PANTHER" id="PTHR38788:SF3">
    <property type="entry name" value="CLR5 DOMAIN-CONTAINING PROTEIN"/>
    <property type="match status" value="1"/>
</dbReference>
<organism evidence="2 3">
    <name type="scientific">Apiospora saccharicola</name>
    <dbReference type="NCBI Taxonomy" id="335842"/>
    <lineage>
        <taxon>Eukaryota</taxon>
        <taxon>Fungi</taxon>
        <taxon>Dikarya</taxon>
        <taxon>Ascomycota</taxon>
        <taxon>Pezizomycotina</taxon>
        <taxon>Sordariomycetes</taxon>
        <taxon>Xylariomycetidae</taxon>
        <taxon>Amphisphaeriales</taxon>
        <taxon>Apiosporaceae</taxon>
        <taxon>Apiospora</taxon>
    </lineage>
</organism>